<dbReference type="Gene3D" id="3.40.50.300">
    <property type="entry name" value="P-loop containing nucleotide triphosphate hydrolases"/>
    <property type="match status" value="1"/>
</dbReference>
<proteinExistence type="predicted"/>
<evidence type="ECO:0000313" key="7">
    <source>
        <dbReference type="Proteomes" id="UP000256329"/>
    </source>
</evidence>
<dbReference type="InterPro" id="IPR012676">
    <property type="entry name" value="TGS-like"/>
</dbReference>
<dbReference type="Gene3D" id="1.10.150.300">
    <property type="entry name" value="TGS-like domain"/>
    <property type="match status" value="1"/>
</dbReference>
<dbReference type="GO" id="GO:0005525">
    <property type="term" value="F:GTP binding"/>
    <property type="evidence" value="ECO:0007669"/>
    <property type="project" value="InterPro"/>
</dbReference>
<evidence type="ECO:0000259" key="5">
    <source>
        <dbReference type="PROSITE" id="PS51880"/>
    </source>
</evidence>
<dbReference type="SUPFAM" id="SSF52540">
    <property type="entry name" value="P-loop containing nucleoside triphosphate hydrolases"/>
    <property type="match status" value="1"/>
</dbReference>
<protein>
    <submittedName>
        <fullName evidence="6">Redox-regulated ATPase YchF</fullName>
    </submittedName>
</protein>
<dbReference type="PRINTS" id="PR00326">
    <property type="entry name" value="GTP1OBG"/>
</dbReference>
<dbReference type="EMBL" id="QSLN01000010">
    <property type="protein sequence ID" value="RDV82443.1"/>
    <property type="molecule type" value="Genomic_DNA"/>
</dbReference>
<dbReference type="Pfam" id="PF01926">
    <property type="entry name" value="MMR_HSR1"/>
    <property type="match status" value="1"/>
</dbReference>
<evidence type="ECO:0000256" key="4">
    <source>
        <dbReference type="ARBA" id="ARBA00022840"/>
    </source>
</evidence>
<evidence type="ECO:0000256" key="3">
    <source>
        <dbReference type="ARBA" id="ARBA00022741"/>
    </source>
</evidence>
<evidence type="ECO:0000256" key="1">
    <source>
        <dbReference type="ARBA" id="ARBA00001946"/>
    </source>
</evidence>
<dbReference type="NCBIfam" id="TIGR00092">
    <property type="entry name" value="redox-regulated ATPase YchF"/>
    <property type="match status" value="1"/>
</dbReference>
<comment type="caution">
    <text evidence="6">The sequence shown here is derived from an EMBL/GenBank/DDBJ whole genome shotgun (WGS) entry which is preliminary data.</text>
</comment>
<name>A0A3D8P4P9_9THEO</name>
<feature type="domain" description="TGS" evidence="5">
    <location>
        <begin position="273"/>
        <end position="356"/>
    </location>
</feature>
<dbReference type="GO" id="GO:0005737">
    <property type="term" value="C:cytoplasm"/>
    <property type="evidence" value="ECO:0007669"/>
    <property type="project" value="TreeGrafter"/>
</dbReference>
<dbReference type="InterPro" id="IPR013029">
    <property type="entry name" value="YchF_C"/>
</dbReference>
<gene>
    <name evidence="6" type="ORF">DXX99_07525</name>
</gene>
<dbReference type="GO" id="GO:0046872">
    <property type="term" value="F:metal ion binding"/>
    <property type="evidence" value="ECO:0007669"/>
    <property type="project" value="UniProtKB-KW"/>
</dbReference>
<organism evidence="6 7">
    <name type="scientific">Ammonifex thiophilus</name>
    <dbReference type="NCBI Taxonomy" id="444093"/>
    <lineage>
        <taxon>Bacteria</taxon>
        <taxon>Bacillati</taxon>
        <taxon>Bacillota</taxon>
        <taxon>Clostridia</taxon>
        <taxon>Thermoanaerobacterales</taxon>
        <taxon>Thermoanaerobacteraceae</taxon>
        <taxon>Ammonifex</taxon>
    </lineage>
</organism>
<comment type="cofactor">
    <cofactor evidence="1">
        <name>Mg(2+)</name>
        <dbReference type="ChEBI" id="CHEBI:18420"/>
    </cofactor>
</comment>
<reference evidence="6 7" key="1">
    <citation type="submission" date="2018-08" db="EMBL/GenBank/DDBJ databases">
        <title>Form III RuBisCO-mediated autotrophy in Thermodesulfobium bacteria.</title>
        <authorList>
            <person name="Toshchakov S.V."/>
            <person name="Kublanov I.V."/>
            <person name="Frolov E."/>
            <person name="Bonch-Osmolovskaya E.A."/>
            <person name="Tourova T.P."/>
            <person name="Chernych N.A."/>
            <person name="Lebedinsky A.V."/>
        </authorList>
    </citation>
    <scope>NUCLEOTIDE SEQUENCE [LARGE SCALE GENOMIC DNA]</scope>
    <source>
        <strain evidence="6 7">SR</strain>
    </source>
</reference>
<evidence type="ECO:0000256" key="2">
    <source>
        <dbReference type="ARBA" id="ARBA00022723"/>
    </source>
</evidence>
<sequence length="358" mass="40552">MEIGIVGLPLVGKTTLFNLLTGAKAPTGPGSEPRVRRGSAPVPDSRLDFLASLYQPRKVTPARIDFKDIPGLDPRQGEKEARIRFLEEVRSADALCFVVRAFNHPDLPFYFEKMSPTEEFREILAELWLADYSLVEKRLERLREGKKARRDKEVEVQLLERCREILEQEELLQKLTLSPEEGPIFANYGFLTVKPIILAVNVDERGLKEGYEGKEELLREANARGIPLVEVAAQIEKEIASLPPEEQELFMTDLGLTEPGIARLARAAYRSLGLISFFTVGEDEVRAWPIREGTTAREAAGKVHSDIERGFIRAEVFNFEDLKRLGSPAKVREAGLLRLEGKDYRVRDGDVIYFRFKV</sequence>
<dbReference type="Gene3D" id="3.10.20.30">
    <property type="match status" value="1"/>
</dbReference>
<dbReference type="GO" id="GO:0005524">
    <property type="term" value="F:ATP binding"/>
    <property type="evidence" value="ECO:0007669"/>
    <property type="project" value="UniProtKB-KW"/>
</dbReference>
<dbReference type="PIRSF" id="PIRSF006641">
    <property type="entry name" value="CHP00092"/>
    <property type="match status" value="1"/>
</dbReference>
<dbReference type="InterPro" id="IPR027417">
    <property type="entry name" value="P-loop_NTPase"/>
</dbReference>
<keyword evidence="3" id="KW-0547">Nucleotide-binding</keyword>
<keyword evidence="7" id="KW-1185">Reference proteome</keyword>
<dbReference type="Pfam" id="PF06071">
    <property type="entry name" value="YchF-GTPase_C"/>
    <property type="match status" value="1"/>
</dbReference>
<dbReference type="PANTHER" id="PTHR23305:SF18">
    <property type="entry name" value="OBG-TYPE G DOMAIN-CONTAINING PROTEIN"/>
    <property type="match status" value="1"/>
</dbReference>
<dbReference type="InterPro" id="IPR012675">
    <property type="entry name" value="Beta-grasp_dom_sf"/>
</dbReference>
<keyword evidence="4" id="KW-0067">ATP-binding</keyword>
<dbReference type="InterPro" id="IPR023192">
    <property type="entry name" value="TGS-like_dom_sf"/>
</dbReference>
<dbReference type="PANTHER" id="PTHR23305">
    <property type="entry name" value="OBG GTPASE FAMILY"/>
    <property type="match status" value="1"/>
</dbReference>
<dbReference type="SUPFAM" id="SSF81271">
    <property type="entry name" value="TGS-like"/>
    <property type="match status" value="1"/>
</dbReference>
<dbReference type="AlphaFoldDB" id="A0A3D8P4P9"/>
<accession>A0A3D8P4P9</accession>
<dbReference type="OrthoDB" id="9807318at2"/>
<dbReference type="GO" id="GO:0016887">
    <property type="term" value="F:ATP hydrolysis activity"/>
    <property type="evidence" value="ECO:0007669"/>
    <property type="project" value="InterPro"/>
</dbReference>
<evidence type="ECO:0000313" key="6">
    <source>
        <dbReference type="EMBL" id="RDV82443.1"/>
    </source>
</evidence>
<dbReference type="InterPro" id="IPR004396">
    <property type="entry name" value="ATPase_YchF/OLA1"/>
</dbReference>
<dbReference type="PROSITE" id="PS51880">
    <property type="entry name" value="TGS"/>
    <property type="match status" value="1"/>
</dbReference>
<dbReference type="FunFam" id="3.10.20.30:FF:000001">
    <property type="entry name" value="Ribosome-binding ATPase YchF"/>
    <property type="match status" value="1"/>
</dbReference>
<dbReference type="InterPro" id="IPR004095">
    <property type="entry name" value="TGS"/>
</dbReference>
<dbReference type="InterPro" id="IPR006073">
    <property type="entry name" value="GTP-bd"/>
</dbReference>
<dbReference type="CDD" id="cd04867">
    <property type="entry name" value="TGS_YchF_OLA1"/>
    <property type="match status" value="1"/>
</dbReference>
<keyword evidence="2" id="KW-0479">Metal-binding</keyword>
<dbReference type="Proteomes" id="UP000256329">
    <property type="component" value="Unassembled WGS sequence"/>
</dbReference>